<dbReference type="KEGG" id="lue:DCD74_01890"/>
<evidence type="ECO:0000256" key="2">
    <source>
        <dbReference type="SAM" id="SignalP"/>
    </source>
</evidence>
<organism evidence="3 4">
    <name type="scientific">Solilutibacter oculi</name>
    <dbReference type="NCBI Taxonomy" id="2698682"/>
    <lineage>
        <taxon>Bacteria</taxon>
        <taxon>Pseudomonadati</taxon>
        <taxon>Pseudomonadota</taxon>
        <taxon>Gammaproteobacteria</taxon>
        <taxon>Lysobacterales</taxon>
        <taxon>Lysobacteraceae</taxon>
        <taxon>Solilutibacter</taxon>
    </lineage>
</organism>
<evidence type="ECO:0000256" key="1">
    <source>
        <dbReference type="SAM" id="MobiDB-lite"/>
    </source>
</evidence>
<feature type="region of interest" description="Disordered" evidence="1">
    <location>
        <begin position="20"/>
        <end position="44"/>
    </location>
</feature>
<gene>
    <name evidence="3" type="ORF">DCD74_01890</name>
</gene>
<dbReference type="OrthoDB" id="5988510at2"/>
<name>A0A344J3J7_9GAMM</name>
<sequence length="110" mass="11831">MKLLLMASALFFASATYAQEAPTDPAPVPGQAATSTDKAGTQPDDFRCLRHTGSIITASRNQRDETHARGKPVKPRCAPVAGRSWSREDIERTGVTDLGTALRMLDPAVH</sequence>
<dbReference type="EMBL" id="CP029556">
    <property type="protein sequence ID" value="AXA83607.1"/>
    <property type="molecule type" value="Genomic_DNA"/>
</dbReference>
<evidence type="ECO:0000313" key="3">
    <source>
        <dbReference type="EMBL" id="AXA83607.1"/>
    </source>
</evidence>
<feature type="chain" id="PRO_5016922161" evidence="2">
    <location>
        <begin position="19"/>
        <end position="110"/>
    </location>
</feature>
<proteinExistence type="predicted"/>
<dbReference type="Proteomes" id="UP000251842">
    <property type="component" value="Chromosome"/>
</dbReference>
<feature type="region of interest" description="Disordered" evidence="1">
    <location>
        <begin position="59"/>
        <end position="85"/>
    </location>
</feature>
<dbReference type="AlphaFoldDB" id="A0A344J3J7"/>
<evidence type="ECO:0000313" key="4">
    <source>
        <dbReference type="Proteomes" id="UP000251842"/>
    </source>
</evidence>
<keyword evidence="4" id="KW-1185">Reference proteome</keyword>
<dbReference type="RefSeq" id="WP_112925826.1">
    <property type="nucleotide sequence ID" value="NZ_CP029556.1"/>
</dbReference>
<reference evidence="4" key="1">
    <citation type="submission" date="2018-05" db="EMBL/GenBank/DDBJ databases">
        <title>Luteimonas pekinense sp. nov., isolated from human Meibomian gland secretions, Beijing, China.</title>
        <authorList>
            <person name="Wen T."/>
            <person name="Bai H."/>
            <person name="Lv H."/>
        </authorList>
    </citation>
    <scope>NUCLEOTIDE SEQUENCE [LARGE SCALE GENOMIC DNA]</scope>
    <source>
        <strain evidence="4">83-4</strain>
    </source>
</reference>
<protein>
    <submittedName>
        <fullName evidence="3">Uncharacterized protein</fullName>
    </submittedName>
</protein>
<feature type="signal peptide" evidence="2">
    <location>
        <begin position="1"/>
        <end position="18"/>
    </location>
</feature>
<accession>A0A344J3J7</accession>
<keyword evidence="2" id="KW-0732">Signal</keyword>